<evidence type="ECO:0000313" key="2">
    <source>
        <dbReference type="EMBL" id="CAI9921709.1"/>
    </source>
</evidence>
<evidence type="ECO:0000313" key="5">
    <source>
        <dbReference type="EMBL" id="CAL6071900.1"/>
    </source>
</evidence>
<dbReference type="EMBL" id="CATOUU010001172">
    <property type="protein sequence ID" value="CAI9976061.1"/>
    <property type="molecule type" value="Genomic_DNA"/>
</dbReference>
<organism evidence="3">
    <name type="scientific">Hexamita inflata</name>
    <dbReference type="NCBI Taxonomy" id="28002"/>
    <lineage>
        <taxon>Eukaryota</taxon>
        <taxon>Metamonada</taxon>
        <taxon>Diplomonadida</taxon>
        <taxon>Hexamitidae</taxon>
        <taxon>Hexamitinae</taxon>
        <taxon>Hexamita</taxon>
    </lineage>
</organism>
<evidence type="ECO:0000313" key="7">
    <source>
        <dbReference type="EMBL" id="CAL6097460.1"/>
    </source>
</evidence>
<feature type="compositionally biased region" description="Polar residues" evidence="1">
    <location>
        <begin position="84"/>
        <end position="95"/>
    </location>
</feature>
<feature type="region of interest" description="Disordered" evidence="1">
    <location>
        <begin position="83"/>
        <end position="103"/>
    </location>
</feature>
<dbReference type="EMBL" id="CAXDID020000293">
    <property type="protein sequence ID" value="CAL6071900.1"/>
    <property type="molecule type" value="Genomic_DNA"/>
</dbReference>
<evidence type="ECO:0000313" key="3">
    <source>
        <dbReference type="EMBL" id="CAI9975017.1"/>
    </source>
</evidence>
<dbReference type="EMBL" id="CAXDID020000460">
    <property type="protein sequence ID" value="CAL6093698.1"/>
    <property type="molecule type" value="Genomic_DNA"/>
</dbReference>
<evidence type="ECO:0000313" key="8">
    <source>
        <dbReference type="Proteomes" id="UP001642409"/>
    </source>
</evidence>
<keyword evidence="8" id="KW-1185">Reference proteome</keyword>
<dbReference type="EMBL" id="CATOUU010000232">
    <property type="protein sequence ID" value="CAI9921709.1"/>
    <property type="molecule type" value="Genomic_DNA"/>
</dbReference>
<reference evidence="5 8" key="2">
    <citation type="submission" date="2024-07" db="EMBL/GenBank/DDBJ databases">
        <authorList>
            <person name="Akdeniz Z."/>
        </authorList>
    </citation>
    <scope>NUCLEOTIDE SEQUENCE [LARGE SCALE GENOMIC DNA]</scope>
</reference>
<dbReference type="AlphaFoldDB" id="A0AA86RNB0"/>
<protein>
    <submittedName>
        <fullName evidence="3">Uncharacterized protein</fullName>
    </submittedName>
</protein>
<dbReference type="Proteomes" id="UP001642409">
    <property type="component" value="Unassembled WGS sequence"/>
</dbReference>
<gene>
    <name evidence="5" type="ORF">HINF_LOCUS55363</name>
    <name evidence="3" type="ORF">HINF_LOCUS62662</name>
    <name evidence="4" type="ORF">HINF_LOCUS63706</name>
    <name evidence="6" type="ORF">HINF_LOCUS67115</name>
    <name evidence="7" type="ORF">HINF_LOCUS69010</name>
    <name evidence="2" type="ORF">HINF_LOCUS9354</name>
</gene>
<sequence length="103" mass="11879">MQQGDPAQIEELKKELQRKEEEAKSKGLPFNSQAYLRRMAQGKNQYYDSAEYVLKNGWPSQNQQQQAAYFNKDIPHEAAKAVNTGVNRFKTQAQPQDDDDDDE</sequence>
<reference evidence="3" key="1">
    <citation type="submission" date="2023-06" db="EMBL/GenBank/DDBJ databases">
        <authorList>
            <person name="Kurt Z."/>
        </authorList>
    </citation>
    <scope>NUCLEOTIDE SEQUENCE</scope>
</reference>
<evidence type="ECO:0000313" key="4">
    <source>
        <dbReference type="EMBL" id="CAI9976061.1"/>
    </source>
</evidence>
<dbReference type="EMBL" id="CATOUU010001158">
    <property type="protein sequence ID" value="CAI9975017.1"/>
    <property type="molecule type" value="Genomic_DNA"/>
</dbReference>
<accession>A0AA86RNB0</accession>
<proteinExistence type="predicted"/>
<name>A0AA86RNB0_9EUKA</name>
<dbReference type="EMBL" id="CAXDID020000497">
    <property type="protein sequence ID" value="CAL6097460.1"/>
    <property type="molecule type" value="Genomic_DNA"/>
</dbReference>
<comment type="caution">
    <text evidence="3">The sequence shown here is derived from an EMBL/GenBank/DDBJ whole genome shotgun (WGS) entry which is preliminary data.</text>
</comment>
<evidence type="ECO:0000256" key="1">
    <source>
        <dbReference type="SAM" id="MobiDB-lite"/>
    </source>
</evidence>
<evidence type="ECO:0000313" key="6">
    <source>
        <dbReference type="EMBL" id="CAL6093698.1"/>
    </source>
</evidence>